<proteinExistence type="predicted"/>
<organism evidence="1 2">
    <name type="scientific">Funneliformis caledonium</name>
    <dbReference type="NCBI Taxonomy" id="1117310"/>
    <lineage>
        <taxon>Eukaryota</taxon>
        <taxon>Fungi</taxon>
        <taxon>Fungi incertae sedis</taxon>
        <taxon>Mucoromycota</taxon>
        <taxon>Glomeromycotina</taxon>
        <taxon>Glomeromycetes</taxon>
        <taxon>Glomerales</taxon>
        <taxon>Glomeraceae</taxon>
        <taxon>Funneliformis</taxon>
    </lineage>
</organism>
<comment type="caution">
    <text evidence="1">The sequence shown here is derived from an EMBL/GenBank/DDBJ whole genome shotgun (WGS) entry which is preliminary data.</text>
</comment>
<dbReference type="Proteomes" id="UP000789570">
    <property type="component" value="Unassembled WGS sequence"/>
</dbReference>
<accession>A0A9N9BJR5</accession>
<dbReference type="AlphaFoldDB" id="A0A9N9BJR5"/>
<dbReference type="OrthoDB" id="2303713at2759"/>
<keyword evidence="2" id="KW-1185">Reference proteome</keyword>
<evidence type="ECO:0000313" key="1">
    <source>
        <dbReference type="EMBL" id="CAG8566963.1"/>
    </source>
</evidence>
<name>A0A9N9BJR5_9GLOM</name>
<evidence type="ECO:0000313" key="2">
    <source>
        <dbReference type="Proteomes" id="UP000789570"/>
    </source>
</evidence>
<protein>
    <submittedName>
        <fullName evidence="1">9875_t:CDS:1</fullName>
    </submittedName>
</protein>
<dbReference type="EMBL" id="CAJVPQ010001725">
    <property type="protein sequence ID" value="CAG8566963.1"/>
    <property type="molecule type" value="Genomic_DNA"/>
</dbReference>
<sequence length="199" mass="23424">MVLEQMFTLIDSNWEDTKSKLSELFSNKVKRGTAKAFLLDIDMTKRLEYFDGWLLLYISDANNLVRETAYEVLVEICTRFLALNKDILNVNNFNERRTQYSRENTSKMVCLTWLFCHPLSPTTFEKMMSPIPSRKSIRQKLKNVTNNVPPDVLAELNQFNQDRLQDFFKGAQVYFNEHMPSQQFTQRNALVSHVRTPIR</sequence>
<reference evidence="1" key="1">
    <citation type="submission" date="2021-06" db="EMBL/GenBank/DDBJ databases">
        <authorList>
            <person name="Kallberg Y."/>
            <person name="Tangrot J."/>
            <person name="Rosling A."/>
        </authorList>
    </citation>
    <scope>NUCLEOTIDE SEQUENCE</scope>
    <source>
        <strain evidence="1">UK204</strain>
    </source>
</reference>
<gene>
    <name evidence="1" type="ORF">FCALED_LOCUS6897</name>
</gene>